<dbReference type="InterPro" id="IPR017968">
    <property type="entry name" value="Acylphosphatase_CS"/>
</dbReference>
<keyword evidence="6" id="KW-0862">Zinc</keyword>
<organism evidence="12 13">
    <name type="scientific">Methanoculleus caldifontis</name>
    <dbReference type="NCBI Taxonomy" id="2651577"/>
    <lineage>
        <taxon>Archaea</taxon>
        <taxon>Methanobacteriati</taxon>
        <taxon>Methanobacteriota</taxon>
        <taxon>Stenosarchaea group</taxon>
        <taxon>Methanomicrobia</taxon>
        <taxon>Methanomicrobiales</taxon>
        <taxon>Methanomicrobiaceae</taxon>
        <taxon>Methanoculleus</taxon>
    </lineage>
</organism>
<comment type="catalytic activity">
    <reaction evidence="9">
        <text>an acyl phosphate + H2O = a carboxylate + phosphate + H(+)</text>
        <dbReference type="Rhea" id="RHEA:14965"/>
        <dbReference type="ChEBI" id="CHEBI:15377"/>
        <dbReference type="ChEBI" id="CHEBI:15378"/>
        <dbReference type="ChEBI" id="CHEBI:29067"/>
        <dbReference type="ChEBI" id="CHEBI:43474"/>
        <dbReference type="ChEBI" id="CHEBI:59918"/>
        <dbReference type="EC" id="3.6.1.7"/>
    </reaction>
</comment>
<dbReference type="Gene3D" id="3.90.870.50">
    <property type="match status" value="1"/>
</dbReference>
<gene>
    <name evidence="12" type="primary">hypF</name>
    <name evidence="12" type="ORF">F8E02_05040</name>
</gene>
<dbReference type="InterPro" id="IPR017945">
    <property type="entry name" value="DHBP_synth_RibB-like_a/b_dom"/>
</dbReference>
<reference evidence="12 13" key="1">
    <citation type="submission" date="2019-10" db="EMBL/GenBank/DDBJ databases">
        <title>Isolation and characterization of Methanoculleus sp. Wushi-C6 from a hot spring well.</title>
        <authorList>
            <person name="Chen S.-C."/>
            <person name="Lan Z.-H."/>
            <person name="You Y.-T."/>
            <person name="Lai M.-C."/>
        </authorList>
    </citation>
    <scope>NUCLEOTIDE SEQUENCE [LARGE SCALE GENOMIC DNA]</scope>
    <source>
        <strain evidence="12 13">Wushi-C6</strain>
    </source>
</reference>
<dbReference type="PIRSF" id="PIRSF006256">
    <property type="entry name" value="CMPcnvr_hdrg_mat"/>
    <property type="match status" value="1"/>
</dbReference>
<evidence type="ECO:0000256" key="9">
    <source>
        <dbReference type="PROSITE-ProRule" id="PRU00520"/>
    </source>
</evidence>
<dbReference type="InterPro" id="IPR055128">
    <property type="entry name" value="HypF_C_2"/>
</dbReference>
<evidence type="ECO:0000256" key="6">
    <source>
        <dbReference type="ARBA" id="ARBA00022833"/>
    </source>
</evidence>
<evidence type="ECO:0000256" key="2">
    <source>
        <dbReference type="ARBA" id="ARBA00008097"/>
    </source>
</evidence>
<keyword evidence="3" id="KW-0436">Ligase</keyword>
<protein>
    <recommendedName>
        <fullName evidence="8">Carbamoyltransferase</fullName>
        <ecNumber evidence="8">6.2.-.-</ecNumber>
    </recommendedName>
</protein>
<dbReference type="InterPro" id="IPR001792">
    <property type="entry name" value="Acylphosphatase-like_dom"/>
</dbReference>
<dbReference type="SUPFAM" id="SSF54975">
    <property type="entry name" value="Acylphosphatase/BLUF domain-like"/>
    <property type="match status" value="1"/>
</dbReference>
<proteinExistence type="inferred from homology"/>
<comment type="similarity">
    <text evidence="2 8">Belongs to the carbamoyltransferase HypF family.</text>
</comment>
<accession>A0ABU3X089</accession>
<dbReference type="InterPro" id="IPR036046">
    <property type="entry name" value="Acylphosphatase-like_dom_sf"/>
</dbReference>
<dbReference type="InterPro" id="IPR041440">
    <property type="entry name" value="HypF_C"/>
</dbReference>
<dbReference type="InterPro" id="IPR011125">
    <property type="entry name" value="Znf_HypF"/>
</dbReference>
<evidence type="ECO:0000256" key="5">
    <source>
        <dbReference type="ARBA" id="ARBA00022771"/>
    </source>
</evidence>
<dbReference type="InterPro" id="IPR004421">
    <property type="entry name" value="Carbamoyltransferase_HypF"/>
</dbReference>
<dbReference type="InterPro" id="IPR051060">
    <property type="entry name" value="Carbamoyltrans_HypF-like"/>
</dbReference>
<dbReference type="Pfam" id="PF17788">
    <property type="entry name" value="HypF_C"/>
    <property type="match status" value="1"/>
</dbReference>
<dbReference type="EMBL" id="WBKO01000001">
    <property type="protein sequence ID" value="MDV2481381.1"/>
    <property type="molecule type" value="Genomic_DNA"/>
</dbReference>
<dbReference type="Gene3D" id="3.30.420.360">
    <property type="match status" value="1"/>
</dbReference>
<dbReference type="Pfam" id="PF07503">
    <property type="entry name" value="zf-HYPF"/>
    <property type="match status" value="2"/>
</dbReference>
<name>A0ABU3X089_9EURY</name>
<keyword evidence="9" id="KW-0378">Hydrolase</keyword>
<comment type="pathway">
    <text evidence="1">Protein modification; [NiFe] hydrogenase maturation.</text>
</comment>
<evidence type="ECO:0000313" key="12">
    <source>
        <dbReference type="EMBL" id="MDV2481381.1"/>
    </source>
</evidence>
<dbReference type="PANTHER" id="PTHR42959:SF1">
    <property type="entry name" value="CARBAMOYLTRANSFERASE HYPF"/>
    <property type="match status" value="1"/>
</dbReference>
<feature type="active site" evidence="9">
    <location>
        <position position="19"/>
    </location>
</feature>
<dbReference type="Pfam" id="PF01300">
    <property type="entry name" value="Sua5_yciO_yrdC"/>
    <property type="match status" value="1"/>
</dbReference>
<dbReference type="PROSITE" id="PS51160">
    <property type="entry name" value="ACYLPHOSPHATASE_3"/>
    <property type="match status" value="1"/>
</dbReference>
<evidence type="ECO:0000259" key="11">
    <source>
        <dbReference type="PROSITE" id="PS51163"/>
    </source>
</evidence>
<dbReference type="RefSeq" id="WP_317064397.1">
    <property type="nucleotide sequence ID" value="NZ_WBKO01000001.1"/>
</dbReference>
<dbReference type="PROSITE" id="PS00150">
    <property type="entry name" value="ACYLPHOSPHATASE_1"/>
    <property type="match status" value="1"/>
</dbReference>
<feature type="domain" description="YrdC-like" evidence="11">
    <location>
        <begin position="196"/>
        <end position="372"/>
    </location>
</feature>
<dbReference type="InterPro" id="IPR043129">
    <property type="entry name" value="ATPase_NBD"/>
</dbReference>
<dbReference type="EC" id="6.2.-.-" evidence="8"/>
<comment type="catalytic activity">
    <reaction evidence="7">
        <text>C-terminal L-cysteinyl-[HypE protein] + carbamoyl phosphate + ATP + H2O = C-terminal S-carboxamide-L-cysteinyl-[HypE protein] + AMP + phosphate + diphosphate + H(+)</text>
        <dbReference type="Rhea" id="RHEA:55636"/>
        <dbReference type="Rhea" id="RHEA-COMP:14247"/>
        <dbReference type="Rhea" id="RHEA-COMP:14392"/>
        <dbReference type="ChEBI" id="CHEBI:15377"/>
        <dbReference type="ChEBI" id="CHEBI:15378"/>
        <dbReference type="ChEBI" id="CHEBI:30616"/>
        <dbReference type="ChEBI" id="CHEBI:33019"/>
        <dbReference type="ChEBI" id="CHEBI:43474"/>
        <dbReference type="ChEBI" id="CHEBI:58228"/>
        <dbReference type="ChEBI" id="CHEBI:76913"/>
        <dbReference type="ChEBI" id="CHEBI:139126"/>
        <dbReference type="ChEBI" id="CHEBI:456215"/>
    </reaction>
</comment>
<dbReference type="Gene3D" id="3.30.420.40">
    <property type="match status" value="1"/>
</dbReference>
<evidence type="ECO:0000256" key="4">
    <source>
        <dbReference type="ARBA" id="ARBA00022723"/>
    </source>
</evidence>
<evidence type="ECO:0000256" key="8">
    <source>
        <dbReference type="PIRNR" id="PIRNR006256"/>
    </source>
</evidence>
<dbReference type="NCBIfam" id="TIGR00143">
    <property type="entry name" value="hypF"/>
    <property type="match status" value="1"/>
</dbReference>
<dbReference type="Pfam" id="PF00708">
    <property type="entry name" value="Acylphosphatase"/>
    <property type="match status" value="1"/>
</dbReference>
<dbReference type="SUPFAM" id="SSF55821">
    <property type="entry name" value="YrdC/RibB"/>
    <property type="match status" value="1"/>
</dbReference>
<keyword evidence="13" id="KW-1185">Reference proteome</keyword>
<evidence type="ECO:0000256" key="3">
    <source>
        <dbReference type="ARBA" id="ARBA00022598"/>
    </source>
</evidence>
<comment type="caution">
    <text evidence="12">The sequence shown here is derived from an EMBL/GenBank/DDBJ whole genome shotgun (WGS) entry which is preliminary data.</text>
</comment>
<dbReference type="Gene3D" id="3.30.110.120">
    <property type="match status" value="1"/>
</dbReference>
<evidence type="ECO:0000259" key="10">
    <source>
        <dbReference type="PROSITE" id="PS51160"/>
    </source>
</evidence>
<evidence type="ECO:0000256" key="7">
    <source>
        <dbReference type="ARBA" id="ARBA00048220"/>
    </source>
</evidence>
<dbReference type="PROSITE" id="PS51163">
    <property type="entry name" value="YRDC"/>
    <property type="match status" value="1"/>
</dbReference>
<evidence type="ECO:0000256" key="1">
    <source>
        <dbReference type="ARBA" id="ARBA00004711"/>
    </source>
</evidence>
<evidence type="ECO:0000313" key="13">
    <source>
        <dbReference type="Proteomes" id="UP001281203"/>
    </source>
</evidence>
<dbReference type="InterPro" id="IPR006070">
    <property type="entry name" value="Sua5-like_dom"/>
</dbReference>
<dbReference type="Pfam" id="PF22521">
    <property type="entry name" value="HypF_C_2"/>
    <property type="match status" value="1"/>
</dbReference>
<feature type="domain" description="Acylphosphatase-like" evidence="10">
    <location>
        <begin position="4"/>
        <end position="87"/>
    </location>
</feature>
<dbReference type="SUPFAM" id="SSF53067">
    <property type="entry name" value="Actin-like ATPase domain"/>
    <property type="match status" value="1"/>
</dbReference>
<keyword evidence="4" id="KW-0479">Metal-binding</keyword>
<keyword evidence="5" id="KW-0863">Zinc-finger</keyword>
<feature type="active site" evidence="9">
    <location>
        <position position="37"/>
    </location>
</feature>
<sequence>MRTRGTIIIRGIVQGVGFRPFVYAMARKFGITGTVKNLGSEVEIHACGERFEEFLEAVSRGTPLSRIDFIDVQDLRGCQTEGFTILESGSGSLSGFIPADVATCDDCIADIFTSGGRYEGYWATSCVNCGPRYSIITAIPYDRERTSMVEFPTCPDCESEYTDPSCRRHHAQTIACAACGPRLALYRADGTPVAAADPVREAAALLDGGAIVAIRGIGGFHIACTEEAAPELKRRLGRTEQPLAVMATAGEVERIAVVSDEEREVLRSLERPIVVLEKKDHASHPGISNLHTIGCMLPYTGLHHLLFARLAHPLLVMTSANLPGYPMITDLSVALGRLSGEVDYILTHDRRIVNRCDDSVVRDGYIIRLSRGFAPKRAAIDLGDACILGVGPELNANVSVYRNGFCITSPHVGNVRNPQTLAYLQETTEKIGGLVGARYDVIVHDLHPQFLSTRYAKEIAEAAGAELLAVQHHRAHIAAATREECVGIAIDGVGYGDDGTIWGGEVFAGRVPHLDRVAHLEVVPMPGGDLATRFPERMLYGILPTSGVRDLLASRGWSEIELAVLSRQVERGLNVAATSSTGRVLDAAAALLGICRERTYDGEPAMKLESAAYAGRASAWDLVFSRNDGREVLSTRSLLAEAYRRSAVGERTNDVAASFQYNLARGVAAMAVRAAEERGIPRVALSGGVVYNRAIRETIAGEVRAAGLEMIINRDYPLGDGCISFGQVVYGGSGKE</sequence>
<dbReference type="PANTHER" id="PTHR42959">
    <property type="entry name" value="CARBAMOYLTRANSFERASE"/>
    <property type="match status" value="1"/>
</dbReference>
<dbReference type="Proteomes" id="UP001281203">
    <property type="component" value="Unassembled WGS sequence"/>
</dbReference>